<protein>
    <submittedName>
        <fullName evidence="3">Flagellar biosynthesis protein FlgN</fullName>
    </submittedName>
</protein>
<dbReference type="EMBL" id="CP014672">
    <property type="protein sequence ID" value="ANW99770.1"/>
    <property type="molecule type" value="Genomic_DNA"/>
</dbReference>
<proteinExistence type="predicted"/>
<keyword evidence="1" id="KW-1005">Bacterial flagellum biogenesis</keyword>
<accession>A0A1B1YGA2</accession>
<dbReference type="RefSeq" id="WP_015360212.1">
    <property type="nucleotide sequence ID" value="NZ_CP014672.1"/>
</dbReference>
<evidence type="ECO:0000256" key="1">
    <source>
        <dbReference type="ARBA" id="ARBA00022795"/>
    </source>
</evidence>
<keyword evidence="2" id="KW-0175">Coiled coil</keyword>
<dbReference type="GO" id="GO:0044780">
    <property type="term" value="P:bacterial-type flagellum assembly"/>
    <property type="evidence" value="ECO:0007669"/>
    <property type="project" value="InterPro"/>
</dbReference>
<organism evidence="3 4">
    <name type="scientific">Thermoclostridium stercorarium subsp. thermolacticum DSM 2910</name>
    <dbReference type="NCBI Taxonomy" id="1121336"/>
    <lineage>
        <taxon>Bacteria</taxon>
        <taxon>Bacillati</taxon>
        <taxon>Bacillota</taxon>
        <taxon>Clostridia</taxon>
        <taxon>Eubacteriales</taxon>
        <taxon>Oscillospiraceae</taxon>
        <taxon>Thermoclostridium</taxon>
    </lineage>
</organism>
<evidence type="ECO:0000313" key="4">
    <source>
        <dbReference type="Proteomes" id="UP000092971"/>
    </source>
</evidence>
<keyword evidence="3" id="KW-0282">Flagellum</keyword>
<keyword evidence="3" id="KW-0966">Cell projection</keyword>
<dbReference type="Gene3D" id="1.20.58.300">
    <property type="entry name" value="FlgN-like"/>
    <property type="match status" value="1"/>
</dbReference>
<evidence type="ECO:0000313" key="3">
    <source>
        <dbReference type="EMBL" id="ANW99770.1"/>
    </source>
</evidence>
<dbReference type="InterPro" id="IPR036679">
    <property type="entry name" value="FlgN-like_sf"/>
</dbReference>
<name>A0A1B1YGA2_THEST</name>
<dbReference type="InterPro" id="IPR007809">
    <property type="entry name" value="FlgN-like"/>
</dbReference>
<gene>
    <name evidence="3" type="ORF">CSTERTH_12385</name>
</gene>
<dbReference type="Proteomes" id="UP000092971">
    <property type="component" value="Chromosome"/>
</dbReference>
<dbReference type="Pfam" id="PF05130">
    <property type="entry name" value="FlgN"/>
    <property type="match status" value="1"/>
</dbReference>
<dbReference type="AlphaFoldDB" id="A0A1B1YGA2"/>
<feature type="coiled-coil region" evidence="2">
    <location>
        <begin position="96"/>
        <end position="123"/>
    </location>
</feature>
<dbReference type="SUPFAM" id="SSF140566">
    <property type="entry name" value="FlgN-like"/>
    <property type="match status" value="1"/>
</dbReference>
<evidence type="ECO:0000256" key="2">
    <source>
        <dbReference type="SAM" id="Coils"/>
    </source>
</evidence>
<sequence length="167" mass="19044">MIDAVWTDNLIRVLELENKFYAQILEEAEKKTDIIVKGDVQALEETTIREQKIVKELEKLNSAREQIVVQIARKLGKKPAEVTASCLAEILPEDKAKKLLSVRDSLRETIEKLKARNDTNQKLLENAIEYINFSLNLYMQPAPQTTQYGRKGAEKQINGGSVLDIKY</sequence>
<keyword evidence="3" id="KW-0969">Cilium</keyword>
<reference evidence="3 4" key="1">
    <citation type="submission" date="2016-02" db="EMBL/GenBank/DDBJ databases">
        <title>Comparison of Clostridium stercorarium subspecies using comparative genomics and transcriptomics.</title>
        <authorList>
            <person name="Schellenberg J."/>
            <person name="Thallinger G."/>
            <person name="Levin D.B."/>
            <person name="Zhang X."/>
            <person name="Alvare G."/>
            <person name="Fristensky B."/>
            <person name="Sparling R."/>
        </authorList>
    </citation>
    <scope>NUCLEOTIDE SEQUENCE [LARGE SCALE GENOMIC DNA]</scope>
    <source>
        <strain evidence="3 4">DSM 2910</strain>
    </source>
</reference>